<keyword evidence="3" id="KW-1185">Reference proteome</keyword>
<dbReference type="Pfam" id="PF14184">
    <property type="entry name" value="YrvL"/>
    <property type="match status" value="1"/>
</dbReference>
<accession>A0ABN3ZDP4</accession>
<keyword evidence="1" id="KW-1133">Transmembrane helix</keyword>
<dbReference type="Proteomes" id="UP000006867">
    <property type="component" value="Chromosome"/>
</dbReference>
<feature type="transmembrane region" description="Helical" evidence="1">
    <location>
        <begin position="37"/>
        <end position="55"/>
    </location>
</feature>
<name>A0ABN3ZDP4_BACA1</name>
<gene>
    <name evidence="2" type="ordered locus">BATR1942_14560</name>
</gene>
<feature type="transmembrane region" description="Helical" evidence="1">
    <location>
        <begin position="76"/>
        <end position="95"/>
    </location>
</feature>
<dbReference type="RefSeq" id="WP_003326954.1">
    <property type="nucleotide sequence ID" value="NC_014639.1"/>
</dbReference>
<proteinExistence type="predicted"/>
<evidence type="ECO:0000256" key="1">
    <source>
        <dbReference type="SAM" id="Phobius"/>
    </source>
</evidence>
<feature type="transmembrane region" description="Helical" evidence="1">
    <location>
        <begin position="101"/>
        <end position="124"/>
    </location>
</feature>
<organism evidence="2 3">
    <name type="scientific">Bacillus atrophaeus (strain 1942)</name>
    <dbReference type="NCBI Taxonomy" id="720555"/>
    <lineage>
        <taxon>Bacteria</taxon>
        <taxon>Bacillati</taxon>
        <taxon>Bacillota</taxon>
        <taxon>Bacilli</taxon>
        <taxon>Bacillales</taxon>
        <taxon>Bacillaceae</taxon>
        <taxon>Bacillus</taxon>
    </lineage>
</organism>
<evidence type="ECO:0000313" key="2">
    <source>
        <dbReference type="EMBL" id="ADP33834.1"/>
    </source>
</evidence>
<dbReference type="EMBL" id="CP002207">
    <property type="protein sequence ID" value="ADP33834.1"/>
    <property type="molecule type" value="Genomic_DNA"/>
</dbReference>
<keyword evidence="1" id="KW-0812">Transmembrane</keyword>
<keyword evidence="1" id="KW-0472">Membrane</keyword>
<protein>
    <submittedName>
        <fullName evidence="2">Integral inner membrane protein</fullName>
    </submittedName>
</protein>
<evidence type="ECO:0000313" key="3">
    <source>
        <dbReference type="Proteomes" id="UP000006867"/>
    </source>
</evidence>
<feature type="transmembrane region" description="Helical" evidence="1">
    <location>
        <begin position="7"/>
        <end position="31"/>
    </location>
</feature>
<sequence>MKLRHFIQYAVAAAAVFTGYFLGVFIVFHLTDANYESIFYVLLFAAIFLGLSLCIEPFELLMIHSFKSFKLNKNHLFFLAGCVQVLFLWMTVYTADEFIKGIWLSTTEEFIIAGVFFAFDACFYKKKAFA</sequence>
<reference evidence="2 3" key="1">
    <citation type="journal article" date="2011" name="Front. Microbiol.">
        <title>Genomic signatures of strain selection and enhancement in Bacillus atrophaeus var. globigii, a historical biowarfare simulant.</title>
        <authorList>
            <person name="Gibbons H.S."/>
            <person name="Broomall S.M."/>
            <person name="McNew L.A."/>
            <person name="Daligault H."/>
            <person name="Chapman C."/>
            <person name="Bruce D."/>
            <person name="Karavis M."/>
            <person name="Krepps M."/>
            <person name="McGregor P.A."/>
            <person name="Hong C."/>
            <person name="Park K.H."/>
            <person name="Akmal A."/>
            <person name="Feldman A."/>
            <person name="Lin J.S."/>
            <person name="Chang W.E."/>
            <person name="Higgs B.W."/>
            <person name="Demirev P."/>
            <person name="Lindquist J."/>
            <person name="Liem A."/>
            <person name="Fochler E."/>
            <person name="Read T.D."/>
            <person name="Tapia R."/>
            <person name="Johnson S."/>
            <person name="Bishop-Lilly K.A."/>
            <person name="Detter C."/>
            <person name="Han C."/>
            <person name="Sozhamannan S."/>
            <person name="Rosenzweig C.N."/>
            <person name="Skowronski E.W."/>
        </authorList>
    </citation>
    <scope>NUCLEOTIDE SEQUENCE [LARGE SCALE GENOMIC DNA]</scope>
    <source>
        <strain evidence="2 3">1942</strain>
    </source>
</reference>
<dbReference type="InterPro" id="IPR025912">
    <property type="entry name" value="YrvL"/>
</dbReference>